<dbReference type="AlphaFoldDB" id="A0A1M7KY30"/>
<dbReference type="RefSeq" id="WP_072951527.1">
    <property type="nucleotide sequence ID" value="NZ_FRCT01000010.1"/>
</dbReference>
<dbReference type="Pfam" id="PF07963">
    <property type="entry name" value="N_methyl"/>
    <property type="match status" value="1"/>
</dbReference>
<proteinExistence type="predicted"/>
<dbReference type="NCBIfam" id="TIGR02532">
    <property type="entry name" value="IV_pilin_GFxxxE"/>
    <property type="match status" value="1"/>
</dbReference>
<name>A0A1M7KY30_RUMFL</name>
<gene>
    <name evidence="2" type="ORF">SAMN04487860_110114</name>
</gene>
<dbReference type="PROSITE" id="PS00409">
    <property type="entry name" value="PROKAR_NTER_METHYL"/>
    <property type="match status" value="1"/>
</dbReference>
<dbReference type="OrthoDB" id="1818915at2"/>
<accession>A0A1M7KY30</accession>
<evidence type="ECO:0000256" key="1">
    <source>
        <dbReference type="SAM" id="Phobius"/>
    </source>
</evidence>
<dbReference type="EMBL" id="FRCT01000010">
    <property type="protein sequence ID" value="SHM70430.1"/>
    <property type="molecule type" value="Genomic_DNA"/>
</dbReference>
<sequence length="342" mass="37955">MKKRIKKGFTLIELIVVMAIFSILMVAVMALTGPVQRMFKNTALSEKTYSYANNIQLFLQGKLEYAEDLYVCTSDKIDFDGVNGVDDGDLVKLAEEFRNKHFKNTVGTNDGTNTHYIKGNIHILRLCNNDVVGSDGKVKFKRGEITHRVYDFTSNNVIDPSKTYEEKSELNPAFFNAQDSSYNFNYALGSSNLKIAKMPDAGDLDEETKAKVKENVVYRALDRDMADKTTEISATNLSLSIVLDQKTGGSIDIPAVGTQKACRVFASPVAVQIANLPLTNIAIRCKHNPSPWGLKRPKLEDGAVTLQGDGDVGSAYSETYASADFSFTNDIYFVYAYTDELY</sequence>
<keyword evidence="1" id="KW-0812">Transmembrane</keyword>
<dbReference type="Proteomes" id="UP000184394">
    <property type="component" value="Unassembled WGS sequence"/>
</dbReference>
<dbReference type="InterPro" id="IPR012902">
    <property type="entry name" value="N_methyl_site"/>
</dbReference>
<feature type="transmembrane region" description="Helical" evidence="1">
    <location>
        <begin position="12"/>
        <end position="31"/>
    </location>
</feature>
<keyword evidence="1" id="KW-0472">Membrane</keyword>
<protein>
    <submittedName>
        <fullName evidence="2">Prepilin-type N-terminal cleavage/methylation domain-containing protein</fullName>
    </submittedName>
</protein>
<dbReference type="SUPFAM" id="SSF54523">
    <property type="entry name" value="Pili subunits"/>
    <property type="match status" value="1"/>
</dbReference>
<keyword evidence="1" id="KW-1133">Transmembrane helix</keyword>
<reference evidence="2 3" key="1">
    <citation type="submission" date="2016-11" db="EMBL/GenBank/DDBJ databases">
        <authorList>
            <person name="Jaros S."/>
            <person name="Januszkiewicz K."/>
            <person name="Wedrychowicz H."/>
        </authorList>
    </citation>
    <scope>NUCLEOTIDE SEQUENCE [LARGE SCALE GENOMIC DNA]</scope>
    <source>
        <strain evidence="2 3">Y1</strain>
    </source>
</reference>
<evidence type="ECO:0000313" key="3">
    <source>
        <dbReference type="Proteomes" id="UP000184394"/>
    </source>
</evidence>
<evidence type="ECO:0000313" key="2">
    <source>
        <dbReference type="EMBL" id="SHM70430.1"/>
    </source>
</evidence>
<dbReference type="Gene3D" id="3.30.700.10">
    <property type="entry name" value="Glycoprotein, Type 4 Pilin"/>
    <property type="match status" value="1"/>
</dbReference>
<dbReference type="InterPro" id="IPR045584">
    <property type="entry name" value="Pilin-like"/>
</dbReference>
<organism evidence="2 3">
    <name type="scientific">Ruminococcus flavefaciens</name>
    <dbReference type="NCBI Taxonomy" id="1265"/>
    <lineage>
        <taxon>Bacteria</taxon>
        <taxon>Bacillati</taxon>
        <taxon>Bacillota</taxon>
        <taxon>Clostridia</taxon>
        <taxon>Eubacteriales</taxon>
        <taxon>Oscillospiraceae</taxon>
        <taxon>Ruminococcus</taxon>
    </lineage>
</organism>